<reference evidence="1 2" key="1">
    <citation type="submission" date="2020-02" db="EMBL/GenBank/DDBJ databases">
        <title>Draft genome sequence of two Spirosoma agri KCTC 52727 and Spirosoma terrae KCTC 52035.</title>
        <authorList>
            <person name="Rojas J."/>
            <person name="Ambika Manirajan B."/>
            <person name="Suarez C."/>
            <person name="Ratering S."/>
            <person name="Schnell S."/>
        </authorList>
    </citation>
    <scope>NUCLEOTIDE SEQUENCE [LARGE SCALE GENOMIC DNA]</scope>
    <source>
        <strain evidence="1 2">KCTC 52035</strain>
    </source>
</reference>
<keyword evidence="2" id="KW-1185">Reference proteome</keyword>
<organism evidence="1 2">
    <name type="scientific">Spirosoma terrae</name>
    <dbReference type="NCBI Taxonomy" id="1968276"/>
    <lineage>
        <taxon>Bacteria</taxon>
        <taxon>Pseudomonadati</taxon>
        <taxon>Bacteroidota</taxon>
        <taxon>Cytophagia</taxon>
        <taxon>Cytophagales</taxon>
        <taxon>Cytophagaceae</taxon>
        <taxon>Spirosoma</taxon>
    </lineage>
</organism>
<evidence type="ECO:0000313" key="2">
    <source>
        <dbReference type="Proteomes" id="UP000474175"/>
    </source>
</evidence>
<gene>
    <name evidence="1" type="ORF">GK108_20435</name>
</gene>
<protein>
    <submittedName>
        <fullName evidence="1">Uncharacterized protein</fullName>
    </submittedName>
</protein>
<comment type="caution">
    <text evidence="1">The sequence shown here is derived from an EMBL/GenBank/DDBJ whole genome shotgun (WGS) entry which is preliminary data.</text>
</comment>
<sequence>MKATVHTFFKFACGVMMMACRQKPQPCTFAHQIDVNSDCYAGQGLALTASDYGDSPDGFEWNVIALKDTSESWGWTPNDKKLAIQGINKFTIPDSLVSASQGLIVKVITTCQAQQKHSRFYALTRSQSATGNCYVWRKRS</sequence>
<accession>A0A6L9L9M5</accession>
<dbReference type="RefSeq" id="WP_163952532.1">
    <property type="nucleotide sequence ID" value="NZ_JAAFZH010000010.1"/>
</dbReference>
<dbReference type="EMBL" id="JAAFZH010000010">
    <property type="protein sequence ID" value="NDU97264.1"/>
    <property type="molecule type" value="Genomic_DNA"/>
</dbReference>
<name>A0A6L9L9M5_9BACT</name>
<dbReference type="AlphaFoldDB" id="A0A6L9L9M5"/>
<evidence type="ECO:0000313" key="1">
    <source>
        <dbReference type="EMBL" id="NDU97264.1"/>
    </source>
</evidence>
<dbReference type="Proteomes" id="UP000474175">
    <property type="component" value="Unassembled WGS sequence"/>
</dbReference>
<proteinExistence type="predicted"/>